<comment type="caution">
    <text evidence="7">Lacks conserved residue(s) required for the propagation of feature annotation.</text>
</comment>
<comment type="similarity">
    <text evidence="7">Belongs to the shikimate kinase family.</text>
</comment>
<dbReference type="AlphaFoldDB" id="A0A9D2LYQ1"/>
<feature type="binding site" evidence="7">
    <location>
        <position position="163"/>
    </location>
    <ligand>
        <name>substrate</name>
    </ligand>
</feature>
<reference evidence="9" key="2">
    <citation type="submission" date="2021-04" db="EMBL/GenBank/DDBJ databases">
        <authorList>
            <person name="Gilroy R."/>
        </authorList>
    </citation>
    <scope>NUCLEOTIDE SEQUENCE</scope>
    <source>
        <strain evidence="9">ChiBcolR8-3208</strain>
    </source>
</reference>
<dbReference type="GO" id="GO:0005524">
    <property type="term" value="F:ATP binding"/>
    <property type="evidence" value="ECO:0007669"/>
    <property type="project" value="UniProtKB-UniRule"/>
</dbReference>
<comment type="caution">
    <text evidence="9">The sequence shown here is derived from an EMBL/GenBank/DDBJ whole genome shotgun (WGS) entry which is preliminary data.</text>
</comment>
<keyword evidence="4 7" id="KW-0418">Kinase</keyword>
<dbReference type="PRINTS" id="PR01100">
    <property type="entry name" value="SHIKIMTKNASE"/>
</dbReference>
<evidence type="ECO:0000313" key="10">
    <source>
        <dbReference type="Proteomes" id="UP000824214"/>
    </source>
</evidence>
<comment type="pathway">
    <text evidence="7">Metabolic intermediate biosynthesis; chorismate biosynthesis; chorismate from D-erythrose 4-phosphate and phosphoenolpyruvate: step 5/7.</text>
</comment>
<comment type="catalytic activity">
    <reaction evidence="7">
        <text>shikimate + ATP = 3-phosphoshikimate + ADP + H(+)</text>
        <dbReference type="Rhea" id="RHEA:13121"/>
        <dbReference type="ChEBI" id="CHEBI:15378"/>
        <dbReference type="ChEBI" id="CHEBI:30616"/>
        <dbReference type="ChEBI" id="CHEBI:36208"/>
        <dbReference type="ChEBI" id="CHEBI:145989"/>
        <dbReference type="ChEBI" id="CHEBI:456216"/>
        <dbReference type="EC" id="2.7.1.71"/>
    </reaction>
</comment>
<evidence type="ECO:0000256" key="5">
    <source>
        <dbReference type="ARBA" id="ARBA00022840"/>
    </source>
</evidence>
<feature type="binding site" evidence="7">
    <location>
        <position position="105"/>
    </location>
    <ligand>
        <name>substrate</name>
    </ligand>
</feature>
<feature type="binding site" evidence="7">
    <location>
        <position position="83"/>
    </location>
    <ligand>
        <name>substrate</name>
    </ligand>
</feature>
<feature type="binding site" evidence="7">
    <location>
        <position position="144"/>
    </location>
    <ligand>
        <name>ATP</name>
        <dbReference type="ChEBI" id="CHEBI:30616"/>
    </ligand>
</feature>
<dbReference type="HAMAP" id="MF_00109">
    <property type="entry name" value="Shikimate_kinase"/>
    <property type="match status" value="1"/>
</dbReference>
<dbReference type="PANTHER" id="PTHR21087:SF16">
    <property type="entry name" value="SHIKIMATE KINASE 1, CHLOROPLASTIC"/>
    <property type="match status" value="1"/>
</dbReference>
<organism evidence="9 10">
    <name type="scientific">Candidatus Acutalibacter ornithocaccae</name>
    <dbReference type="NCBI Taxonomy" id="2838416"/>
    <lineage>
        <taxon>Bacteria</taxon>
        <taxon>Bacillati</taxon>
        <taxon>Bacillota</taxon>
        <taxon>Clostridia</taxon>
        <taxon>Eubacteriales</taxon>
        <taxon>Acutalibacteraceae</taxon>
        <taxon>Acutalibacter</taxon>
    </lineage>
</organism>
<keyword evidence="7" id="KW-0479">Metal-binding</keyword>
<dbReference type="CDD" id="cd00464">
    <property type="entry name" value="SK"/>
    <property type="match status" value="1"/>
</dbReference>
<comment type="subunit">
    <text evidence="7">Monomer.</text>
</comment>
<dbReference type="EC" id="2.7.1.71" evidence="7"/>
<dbReference type="PANTHER" id="PTHR21087">
    <property type="entry name" value="SHIKIMATE KINASE"/>
    <property type="match status" value="1"/>
</dbReference>
<feature type="binding site" evidence="7">
    <location>
        <position position="59"/>
    </location>
    <ligand>
        <name>substrate</name>
    </ligand>
</feature>
<evidence type="ECO:0000256" key="6">
    <source>
        <dbReference type="ARBA" id="ARBA00023141"/>
    </source>
</evidence>
<evidence type="ECO:0000256" key="8">
    <source>
        <dbReference type="SAM" id="MobiDB-lite"/>
    </source>
</evidence>
<keyword evidence="6 7" id="KW-0057">Aromatic amino acid biosynthesis</keyword>
<keyword evidence="5 7" id="KW-0067">ATP-binding</keyword>
<keyword evidence="7" id="KW-0460">Magnesium</keyword>
<protein>
    <recommendedName>
        <fullName evidence="7">Shikimate kinase</fullName>
        <shortName evidence="7">SK</shortName>
        <ecNumber evidence="7">2.7.1.71</ecNumber>
    </recommendedName>
</protein>
<dbReference type="InterPro" id="IPR000623">
    <property type="entry name" value="Shikimate_kinase/TSH1"/>
</dbReference>
<evidence type="ECO:0000256" key="4">
    <source>
        <dbReference type="ARBA" id="ARBA00022777"/>
    </source>
</evidence>
<keyword evidence="2 7" id="KW-0808">Transferase</keyword>
<dbReference type="InterPro" id="IPR027417">
    <property type="entry name" value="P-loop_NTPase"/>
</dbReference>
<dbReference type="SUPFAM" id="SSF52540">
    <property type="entry name" value="P-loop containing nucleoside triphosphate hydrolases"/>
    <property type="match status" value="1"/>
</dbReference>
<dbReference type="GO" id="GO:0004765">
    <property type="term" value="F:shikimate kinase activity"/>
    <property type="evidence" value="ECO:0007669"/>
    <property type="project" value="UniProtKB-UniRule"/>
</dbReference>
<reference evidence="9" key="1">
    <citation type="journal article" date="2021" name="PeerJ">
        <title>Extensive microbial diversity within the chicken gut microbiome revealed by metagenomics and culture.</title>
        <authorList>
            <person name="Gilroy R."/>
            <person name="Ravi A."/>
            <person name="Getino M."/>
            <person name="Pursley I."/>
            <person name="Horton D.L."/>
            <person name="Alikhan N.F."/>
            <person name="Baker D."/>
            <person name="Gharbi K."/>
            <person name="Hall N."/>
            <person name="Watson M."/>
            <person name="Adriaenssens E.M."/>
            <person name="Foster-Nyarko E."/>
            <person name="Jarju S."/>
            <person name="Secka A."/>
            <person name="Antonio M."/>
            <person name="Oren A."/>
            <person name="Chaudhuri R.R."/>
            <person name="La Ragione R."/>
            <person name="Hildebrand F."/>
            <person name="Pallen M.J."/>
        </authorList>
    </citation>
    <scope>NUCLEOTIDE SEQUENCE</scope>
    <source>
        <strain evidence="9">ChiBcolR8-3208</strain>
    </source>
</reference>
<feature type="compositionally biased region" description="Basic residues" evidence="8">
    <location>
        <begin position="8"/>
        <end position="22"/>
    </location>
</feature>
<dbReference type="Proteomes" id="UP000824214">
    <property type="component" value="Unassembled WGS sequence"/>
</dbReference>
<evidence type="ECO:0000256" key="3">
    <source>
        <dbReference type="ARBA" id="ARBA00022741"/>
    </source>
</evidence>
<dbReference type="EMBL" id="DWXZ01000168">
    <property type="protein sequence ID" value="HJB37972.1"/>
    <property type="molecule type" value="Genomic_DNA"/>
</dbReference>
<dbReference type="GO" id="GO:0008652">
    <property type="term" value="P:amino acid biosynthetic process"/>
    <property type="evidence" value="ECO:0007669"/>
    <property type="project" value="UniProtKB-KW"/>
</dbReference>
<evidence type="ECO:0000256" key="1">
    <source>
        <dbReference type="ARBA" id="ARBA00022605"/>
    </source>
</evidence>
<keyword evidence="1 7" id="KW-0028">Amino-acid biosynthesis</keyword>
<feature type="region of interest" description="Disordered" evidence="8">
    <location>
        <begin position="1"/>
        <end position="25"/>
    </location>
</feature>
<dbReference type="InterPro" id="IPR031322">
    <property type="entry name" value="Shikimate/glucono_kinase"/>
</dbReference>
<sequence length="193" mass="21268">MEHQEPAKKKRRRPRRRPHVQKPRPLSGNIVLCGFMGCGKSSVGRRVAKLLGRQFCDLDSYIEQQAGMTVAEIFAKEGEAGFRAREAQAAEEVAAQKGMVIASGGGTVLSPRNVEAFHKHGAHILFLDVPVAALQERLKNDKRRPLLQVPDRRKVIAELYEKRVPLYRAAADITVDGGAPAVVVAKRVAALFQ</sequence>
<keyword evidence="7" id="KW-0963">Cytoplasm</keyword>
<evidence type="ECO:0000256" key="7">
    <source>
        <dbReference type="HAMAP-Rule" id="MF_00109"/>
    </source>
</evidence>
<dbReference type="GO" id="GO:0009073">
    <property type="term" value="P:aromatic amino acid family biosynthetic process"/>
    <property type="evidence" value="ECO:0007669"/>
    <property type="project" value="UniProtKB-KW"/>
</dbReference>
<dbReference type="GO" id="GO:0000287">
    <property type="term" value="F:magnesium ion binding"/>
    <property type="evidence" value="ECO:0007669"/>
    <property type="project" value="UniProtKB-UniRule"/>
</dbReference>
<feature type="binding site" evidence="7">
    <location>
        <position position="41"/>
    </location>
    <ligand>
        <name>Mg(2+)</name>
        <dbReference type="ChEBI" id="CHEBI:18420"/>
    </ligand>
</feature>
<comment type="function">
    <text evidence="7">Catalyzes the specific phosphorylation of the 3-hydroxyl group of shikimic acid using ATP as a cosubstrate.</text>
</comment>
<feature type="binding site" evidence="7">
    <location>
        <begin position="37"/>
        <end position="42"/>
    </location>
    <ligand>
        <name>ATP</name>
        <dbReference type="ChEBI" id="CHEBI:30616"/>
    </ligand>
</feature>
<dbReference type="GO" id="GO:0005829">
    <property type="term" value="C:cytosol"/>
    <property type="evidence" value="ECO:0007669"/>
    <property type="project" value="TreeGrafter"/>
</dbReference>
<dbReference type="GO" id="GO:0009423">
    <property type="term" value="P:chorismate biosynthetic process"/>
    <property type="evidence" value="ECO:0007669"/>
    <property type="project" value="UniProtKB-UniRule"/>
</dbReference>
<comment type="cofactor">
    <cofactor evidence="7">
        <name>Mg(2+)</name>
        <dbReference type="ChEBI" id="CHEBI:18420"/>
    </cofactor>
    <text evidence="7">Binds 1 Mg(2+) ion per subunit.</text>
</comment>
<evidence type="ECO:0000313" key="9">
    <source>
        <dbReference type="EMBL" id="HJB37972.1"/>
    </source>
</evidence>
<keyword evidence="3 7" id="KW-0547">Nucleotide-binding</keyword>
<comment type="subcellular location">
    <subcellularLocation>
        <location evidence="7">Cytoplasm</location>
    </subcellularLocation>
</comment>
<proteinExistence type="inferred from homology"/>
<accession>A0A9D2LYQ1</accession>
<name>A0A9D2LYQ1_9FIRM</name>
<dbReference type="Gene3D" id="3.40.50.300">
    <property type="entry name" value="P-loop containing nucleotide triphosphate hydrolases"/>
    <property type="match status" value="1"/>
</dbReference>
<evidence type="ECO:0000256" key="2">
    <source>
        <dbReference type="ARBA" id="ARBA00022679"/>
    </source>
</evidence>
<gene>
    <name evidence="7" type="primary">aroK</name>
    <name evidence="9" type="ORF">H9942_07890</name>
</gene>
<dbReference type="Pfam" id="PF01202">
    <property type="entry name" value="SKI"/>
    <property type="match status" value="1"/>
</dbReference>